<dbReference type="AlphaFoldDB" id="A0AAP2GC26"/>
<sequence>MKQQTTMEDTTLRHDAVDIIDVIRKLRNDLIKDFLDERNLVIYLSEQFRIMELNKTSVEFIKKDLKQMLIAPVNTVWYKPVIDDFYNTGSAALAEGNEKLFYKEIEEVLKRHLFS</sequence>
<keyword evidence="2" id="KW-1185">Reference proteome</keyword>
<name>A0AAP2GC26_9BACT</name>
<comment type="caution">
    <text evidence="1">The sequence shown here is derived from an EMBL/GenBank/DDBJ whole genome shotgun (WGS) entry which is preliminary data.</text>
</comment>
<dbReference type="Proteomes" id="UP001319180">
    <property type="component" value="Unassembled WGS sequence"/>
</dbReference>
<gene>
    <name evidence="1" type="ORF">KK078_04590</name>
</gene>
<organism evidence="1 2">
    <name type="scientific">Dawidia soli</name>
    <dbReference type="NCBI Taxonomy" id="2782352"/>
    <lineage>
        <taxon>Bacteria</taxon>
        <taxon>Pseudomonadati</taxon>
        <taxon>Bacteroidota</taxon>
        <taxon>Cytophagia</taxon>
        <taxon>Cytophagales</taxon>
        <taxon>Chryseotaleaceae</taxon>
        <taxon>Dawidia</taxon>
    </lineage>
</organism>
<accession>A0AAP2GC26</accession>
<evidence type="ECO:0000313" key="2">
    <source>
        <dbReference type="Proteomes" id="UP001319180"/>
    </source>
</evidence>
<evidence type="ECO:0000313" key="1">
    <source>
        <dbReference type="EMBL" id="MBT1685819.1"/>
    </source>
</evidence>
<reference evidence="1 2" key="1">
    <citation type="submission" date="2021-05" db="EMBL/GenBank/DDBJ databases">
        <title>A Polyphasic approach of four new species of the genus Ohtaekwangia: Ohtaekwangia histidinii sp. nov., Ohtaekwangia cretensis sp. nov., Ohtaekwangia indiensis sp. nov., Ohtaekwangia reichenbachii sp. nov. from diverse environment.</title>
        <authorList>
            <person name="Octaviana S."/>
        </authorList>
    </citation>
    <scope>NUCLEOTIDE SEQUENCE [LARGE SCALE GENOMIC DNA]</scope>
    <source>
        <strain evidence="1 2">PWU37</strain>
    </source>
</reference>
<dbReference type="RefSeq" id="WP_254089071.1">
    <property type="nucleotide sequence ID" value="NZ_JAHESC010000004.1"/>
</dbReference>
<protein>
    <submittedName>
        <fullName evidence="1">Uncharacterized protein</fullName>
    </submittedName>
</protein>
<proteinExistence type="predicted"/>
<dbReference type="EMBL" id="JAHESC010000004">
    <property type="protein sequence ID" value="MBT1685819.1"/>
    <property type="molecule type" value="Genomic_DNA"/>
</dbReference>